<dbReference type="GO" id="GO:0005509">
    <property type="term" value="F:calcium ion binding"/>
    <property type="evidence" value="ECO:0007669"/>
    <property type="project" value="InterPro"/>
</dbReference>
<dbReference type="InterPro" id="IPR002165">
    <property type="entry name" value="Plexin_repeat"/>
</dbReference>
<feature type="domain" description="EGF-like" evidence="19">
    <location>
        <begin position="173"/>
        <end position="208"/>
    </location>
</feature>
<evidence type="ECO:0000256" key="2">
    <source>
        <dbReference type="ARBA" id="ARBA00022441"/>
    </source>
</evidence>
<dbReference type="FunFam" id="2.10.25.10:FF:000191">
    <property type="entry name" value="Multiple epidermal growth factor-like domains 8"/>
    <property type="match status" value="1"/>
</dbReference>
<dbReference type="FunFam" id="2.10.25.10:FF:000202">
    <property type="entry name" value="Multiple epidermal growth factor-like domains 8"/>
    <property type="match status" value="1"/>
</dbReference>
<feature type="non-terminal residue" evidence="21">
    <location>
        <position position="2218"/>
    </location>
</feature>
<feature type="disulfide bond" evidence="15">
    <location>
        <begin position="1157"/>
        <end position="1166"/>
    </location>
</feature>
<evidence type="ECO:0000256" key="16">
    <source>
        <dbReference type="SAM" id="MobiDB-lite"/>
    </source>
</evidence>
<feature type="domain" description="Laminin EGF-like" evidence="20">
    <location>
        <begin position="1186"/>
        <end position="1236"/>
    </location>
</feature>
<dbReference type="GO" id="GO:0048731">
    <property type="term" value="P:system development"/>
    <property type="evidence" value="ECO:0007669"/>
    <property type="project" value="UniProtKB-ARBA"/>
</dbReference>
<dbReference type="InterPro" id="IPR056737">
    <property type="entry name" value="Beta-prop_ATRN-MKLN-like"/>
</dbReference>
<dbReference type="Gene3D" id="2.120.10.80">
    <property type="entry name" value="Kelch-type beta propeller"/>
    <property type="match status" value="4"/>
</dbReference>
<feature type="domain" description="EGF-like" evidence="19">
    <location>
        <begin position="1062"/>
        <end position="1103"/>
    </location>
</feature>
<reference evidence="21 22" key="1">
    <citation type="journal article" date="2021" name="Elife">
        <title>Chloroplast acquisition without the gene transfer in kleptoplastic sea slugs, Plakobranchus ocellatus.</title>
        <authorList>
            <person name="Maeda T."/>
            <person name="Takahashi S."/>
            <person name="Yoshida T."/>
            <person name="Shimamura S."/>
            <person name="Takaki Y."/>
            <person name="Nagai Y."/>
            <person name="Toyoda A."/>
            <person name="Suzuki Y."/>
            <person name="Arimoto A."/>
            <person name="Ishii H."/>
            <person name="Satoh N."/>
            <person name="Nishiyama T."/>
            <person name="Hasebe M."/>
            <person name="Maruyama T."/>
            <person name="Minagawa J."/>
            <person name="Obokata J."/>
            <person name="Shigenobu S."/>
        </authorList>
    </citation>
    <scope>NUCLEOTIDE SEQUENCE [LARGE SCALE GENOMIC DNA]</scope>
</reference>
<feature type="domain" description="Laminin EGF-like" evidence="20">
    <location>
        <begin position="1138"/>
        <end position="1185"/>
    </location>
</feature>
<evidence type="ECO:0000256" key="3">
    <source>
        <dbReference type="ARBA" id="ARBA00022536"/>
    </source>
</evidence>
<dbReference type="CDD" id="cd00041">
    <property type="entry name" value="CUB"/>
    <property type="match status" value="1"/>
</dbReference>
<dbReference type="PROSITE" id="PS00022">
    <property type="entry name" value="EGF_1"/>
    <property type="match status" value="2"/>
</dbReference>
<feature type="region of interest" description="Disordered" evidence="16">
    <location>
        <begin position="1476"/>
        <end position="1500"/>
    </location>
</feature>
<evidence type="ECO:0000313" key="22">
    <source>
        <dbReference type="Proteomes" id="UP000735302"/>
    </source>
</evidence>
<accession>A0AAV3ZY42</accession>
<sequence>MMPAHGRLGSGLAPSLLLALVLSGFLTWCHEDGSCNGRRVLTESSGNISDGLENYFVNSHCEWLIDAGGPNKTIHLELEEMATECSYDFLFVYDGVSFNDTCIATLSGDSLPHQLTAYSGHMLVYLFSDRNYVQSGFKARYEIFDCPWNCSNHGECRDHKCLCSSSYSGQGCEVKHCPQNCGLHGRCRIHSGQHKCHCNAGYTGQECDLQVAGPGGQGRWYIVRDELGSTGFPARTSHTAIYTQDCIWVFGGFDLNSVKDDLLQFCLKKNVWSKIDKPNRLPMPRPDMQTTTSFQWNFESFVEQTTSRSFDTNTASSGWNESVSQGTENISSGVAADSVATDDNNNSKFEAVSWPAARSDHAMDKFGEGFYIYGGRLGDGSLSNELWFFNISSARWRLCAQDSKVKPPNLMGHTLTAAEGDLYVVGGIDDNHVFVDKVYRISAVNPEQWELIQIWGGAYTTGKIVGHSTIYHPHSGSLIVFGGYIQNSALFSDRSHDILAFHLKSRYWSHLFVGHATKAAVPWKRAFHTSVLMGQYLVVYGGKTHTHNRLESCYNNEIFFYHLGCHVWLNHTYFTNNETMPKKGRFGHTAVVANGNIMFIIGGYSGQVLGDIIAYKVPDAIANYECTAGSKLCSSSAASAEAHDHSPFGTCQAPDHTESGIEGWWDGLSARLTTLQQCQTEDFPAGLHFMKYRLGYNDTFPDEVSIIRRPDAAIDYSSSNMISKKYSYRARLRGFIHPLNPPLKRGKNLTLYLTIEKAKALLYLSTDAAEEHKERVIEMLDFPQSSGKEAYRRGGRPVFPNVTRGNKYFLEQITEQKILSDNHKSSVKLEWNGCIPPKTNMKYQVISSEFLEPYRECPHCNSHCQCSTCVQDVLCEWNVSNGYCSRRYRNKVTEEVIREPSMCTSPCHHRQDCSSCIGMESECVWCHNTHTCLPFSVYLVRHVYGQCISWRDSSNENKLPKCPTCQQHKECGHCLAQFGCGWCGLAHNPGIGLCMEGDFSGVSGNRSCSQLLQDKYDLTEMKIPTPASPSTESALSTVLSNEVPSVSKPLLPSVWAYDQCPDVEECLLGLHDCHPNATCINTFGGYMCQCKKGYKGDGRRFCNLTCFHDCVNGWCSGSPSYKCVCKLGWTNSSCDQDCGCNNHSSCDVSGPGTCDECQHHTSGPKCDKCAPGSWGNASSSEGCKPCECNGHADASLGYCNSKTGDCFCKDNTGGIHCEQCSQGFFGKPRQGGQCYRRCDQRAFLTSSYSGAAGDNRALAESRLGQYLRPWRDEYTLSGTRGNTTLCLWIITTFPDVNYSPRFDEPVPTFVVNVRGDVECGKNAVYVYDGIPEFISASESAVSRELGAFCGSDEKHGMTVYATSGIVTIFFEGDLIEKQGGDFTCTYHALACEQSCNQNQVCEEGYCVCKNGFLGPACGTSVCPDNCSADLGQGYCQNGLCLCREGFTGSNCNESVPPYLPDVHVLTDSTLARSPLSPPFSKHHLPQSLPTGESLGPPPRAGHSLTSCGQDLVFLYGGYAPEEGVFDDMWVLNLTDNTWSLVVPRGERLSPGGRYHHSAACIPLEKMIYVFGGFAPVEERKRVWPSNTMWKFNILSHVWTKALDPPSWMPALVGHSLTHVGTTLLVVTGGFSPELSFNDKVYEYNTSRGVMAWTDIHRKMSGNWPKSIYGHSAVFDKQTQSIYLFGGYRSLNKIAILSDILYVYYIPLRQWTVLTRKNFTGFSDLESRAFHAGVHLGDYMVVLGGMAPGRFGEDILLYRFGCQDWLRLRLTDSSKEPVITAGLGLAATGKGNSIYSFGGFTGSVKGTLSLLRLPPDVCLNVQERDKCVLVEGCHFTNVSTGAAQRGNSSTVALHRCQSNTGLQRCGANSHQCSKHRSCDSCVDDHSHLHPQNPGRCTWCTNCGYGNCIPKSESCPDLHRSCSLALTERQQCRACRQSGNCDLSSFYKRSGEWREGQADVDHQALLAEYVSGPRCHTFKSCRSCLNVNQGKDESSVVCAWSEALQECMLSAYVPLRCSMGECHYMRKWPETCPAACLEYTKCADCMAVAGCGWCSKDGYNGQGFCMEGGISGPTGGTACLNGNITVLMPDILKPGETMKHELKKNSKWAYDVCPPENECSNNHHTCDNATQGCIDYESGYACHCKTGYVEDKRFLPSLGPCVPVCHKPCKNGQCVEPDKCLCNFGYVGSDCSVECKCNRHSDCEDENNISKCLKCEHNTQ</sequence>
<evidence type="ECO:0000313" key="21">
    <source>
        <dbReference type="EMBL" id="GFO00125.1"/>
    </source>
</evidence>
<dbReference type="EMBL" id="BLXT01003032">
    <property type="protein sequence ID" value="GFO00125.1"/>
    <property type="molecule type" value="Genomic_DNA"/>
</dbReference>
<feature type="chain" id="PRO_5043528512" evidence="17">
    <location>
        <begin position="24"/>
        <end position="2218"/>
    </location>
</feature>
<dbReference type="Pfam" id="PF07645">
    <property type="entry name" value="EGF_CA"/>
    <property type="match status" value="1"/>
</dbReference>
<evidence type="ECO:0000256" key="10">
    <source>
        <dbReference type="ARBA" id="ARBA00023157"/>
    </source>
</evidence>
<keyword evidence="22" id="KW-1185">Reference proteome</keyword>
<dbReference type="SMART" id="SM00180">
    <property type="entry name" value="EGF_Lam"/>
    <property type="match status" value="2"/>
</dbReference>
<dbReference type="CDD" id="cd00055">
    <property type="entry name" value="EGF_Lam"/>
    <property type="match status" value="2"/>
</dbReference>
<dbReference type="PROSITE" id="PS01186">
    <property type="entry name" value="EGF_2"/>
    <property type="match status" value="2"/>
</dbReference>
<comment type="subcellular location">
    <subcellularLocation>
        <location evidence="1">Membrane</location>
        <topology evidence="1">Single-pass type I membrane protein</topology>
    </subcellularLocation>
</comment>
<feature type="disulfide bond" evidence="15">
    <location>
        <begin position="1169"/>
        <end position="1183"/>
    </location>
</feature>
<dbReference type="Gene3D" id="2.10.25.10">
    <property type="entry name" value="Laminin"/>
    <property type="match status" value="6"/>
</dbReference>
<feature type="disulfide bond" evidence="15">
    <location>
        <begin position="1220"/>
        <end position="1234"/>
    </location>
</feature>
<dbReference type="SMART" id="SM00423">
    <property type="entry name" value="PSI"/>
    <property type="match status" value="6"/>
</dbReference>
<evidence type="ECO:0000259" key="18">
    <source>
        <dbReference type="PROSITE" id="PS01180"/>
    </source>
</evidence>
<dbReference type="PROSITE" id="PS50026">
    <property type="entry name" value="EGF_3"/>
    <property type="match status" value="2"/>
</dbReference>
<keyword evidence="4" id="KW-0812">Transmembrane</keyword>
<feature type="domain" description="CUB" evidence="18">
    <location>
        <begin position="1238"/>
        <end position="1389"/>
    </location>
</feature>
<dbReference type="InterPro" id="IPR016201">
    <property type="entry name" value="PSI"/>
</dbReference>
<feature type="signal peptide" evidence="17">
    <location>
        <begin position="1"/>
        <end position="23"/>
    </location>
</feature>
<evidence type="ECO:0000259" key="19">
    <source>
        <dbReference type="PROSITE" id="PS50026"/>
    </source>
</evidence>
<dbReference type="PANTHER" id="PTHR46093:SF18">
    <property type="entry name" value="FIBRONECTIN TYPE-III DOMAIN-CONTAINING PROTEIN"/>
    <property type="match status" value="1"/>
</dbReference>
<dbReference type="SMART" id="SM00042">
    <property type="entry name" value="CUB"/>
    <property type="match status" value="1"/>
</dbReference>
<dbReference type="GO" id="GO:0048513">
    <property type="term" value="P:animal organ development"/>
    <property type="evidence" value="ECO:0007669"/>
    <property type="project" value="UniProtKB-ARBA"/>
</dbReference>
<keyword evidence="5 17" id="KW-0732">Signal</keyword>
<evidence type="ECO:0000256" key="8">
    <source>
        <dbReference type="ARBA" id="ARBA00022989"/>
    </source>
</evidence>
<keyword evidence="10 14" id="KW-1015">Disulfide bond</keyword>
<dbReference type="SMART" id="SM00179">
    <property type="entry name" value="EGF_CA"/>
    <property type="match status" value="2"/>
</dbReference>
<evidence type="ECO:0000256" key="5">
    <source>
        <dbReference type="ARBA" id="ARBA00022729"/>
    </source>
</evidence>
<dbReference type="InterPro" id="IPR002049">
    <property type="entry name" value="LE_dom"/>
</dbReference>
<dbReference type="GO" id="GO:0016020">
    <property type="term" value="C:membrane"/>
    <property type="evidence" value="ECO:0007669"/>
    <property type="project" value="UniProtKB-SubCell"/>
</dbReference>
<dbReference type="PROSITE" id="PS50027">
    <property type="entry name" value="EGF_LAM_2"/>
    <property type="match status" value="2"/>
</dbReference>
<evidence type="ECO:0000256" key="15">
    <source>
        <dbReference type="PROSITE-ProRule" id="PRU00460"/>
    </source>
</evidence>
<keyword evidence="7" id="KW-0106">Calcium</keyword>
<evidence type="ECO:0000256" key="11">
    <source>
        <dbReference type="ARBA" id="ARBA00023180"/>
    </source>
</evidence>
<dbReference type="SUPFAM" id="SSF49854">
    <property type="entry name" value="Spermadhesin, CUB domain"/>
    <property type="match status" value="2"/>
</dbReference>
<feature type="disulfide bond" evidence="13">
    <location>
        <begin position="85"/>
        <end position="102"/>
    </location>
</feature>
<dbReference type="Pfam" id="PF24973">
    <property type="entry name" value="EGF_LMN_ATRN"/>
    <property type="match status" value="1"/>
</dbReference>
<keyword evidence="3 14" id="KW-0245">EGF-like domain</keyword>
<keyword evidence="11" id="KW-0325">Glycoprotein</keyword>
<dbReference type="Pfam" id="PF01437">
    <property type="entry name" value="PSI"/>
    <property type="match status" value="1"/>
</dbReference>
<evidence type="ECO:0000256" key="4">
    <source>
        <dbReference type="ARBA" id="ARBA00022692"/>
    </source>
</evidence>
<dbReference type="Pfam" id="PF24981">
    <property type="entry name" value="Beta-prop_ATRN-LZTR1"/>
    <property type="match status" value="2"/>
</dbReference>
<dbReference type="PROSITE" id="PS01187">
    <property type="entry name" value="EGF_CA"/>
    <property type="match status" value="1"/>
</dbReference>
<dbReference type="InterPro" id="IPR035914">
    <property type="entry name" value="Sperma_CUB_dom_sf"/>
</dbReference>
<dbReference type="InterPro" id="IPR001881">
    <property type="entry name" value="EGF-like_Ca-bd_dom"/>
</dbReference>
<dbReference type="InterPro" id="IPR056863">
    <property type="entry name" value="LMN_ATRN_NET-like_EGF"/>
</dbReference>
<evidence type="ECO:0000256" key="6">
    <source>
        <dbReference type="ARBA" id="ARBA00022737"/>
    </source>
</evidence>
<comment type="caution">
    <text evidence="14">Lacks conserved residue(s) required for the propagation of feature annotation.</text>
</comment>
<keyword evidence="6" id="KW-0677">Repeat</keyword>
<evidence type="ECO:0000256" key="9">
    <source>
        <dbReference type="ARBA" id="ARBA00023136"/>
    </source>
</evidence>
<dbReference type="PROSITE" id="PS01180">
    <property type="entry name" value="CUB"/>
    <property type="match status" value="2"/>
</dbReference>
<evidence type="ECO:0000256" key="17">
    <source>
        <dbReference type="SAM" id="SignalP"/>
    </source>
</evidence>
<evidence type="ECO:0000256" key="13">
    <source>
        <dbReference type="PROSITE-ProRule" id="PRU00059"/>
    </source>
</evidence>
<dbReference type="InterPro" id="IPR000152">
    <property type="entry name" value="EGF-type_Asp/Asn_hydroxyl_site"/>
</dbReference>
<evidence type="ECO:0000259" key="20">
    <source>
        <dbReference type="PROSITE" id="PS50027"/>
    </source>
</evidence>
<dbReference type="Gene3D" id="2.60.120.290">
    <property type="entry name" value="Spermadhesin, CUB domain"/>
    <property type="match status" value="2"/>
</dbReference>
<proteinExistence type="predicted"/>
<keyword evidence="12 15" id="KW-0424">Laminin EGF-like domain</keyword>
<feature type="disulfide bond" evidence="14">
    <location>
        <begin position="198"/>
        <end position="207"/>
    </location>
</feature>
<dbReference type="InterPro" id="IPR000742">
    <property type="entry name" value="EGF"/>
</dbReference>
<dbReference type="CDD" id="cd00054">
    <property type="entry name" value="EGF_CA"/>
    <property type="match status" value="1"/>
</dbReference>
<keyword evidence="9" id="KW-0472">Membrane</keyword>
<protein>
    <submittedName>
        <fullName evidence="21">Multiple epidermal growth factor domains 8-like protein</fullName>
    </submittedName>
</protein>
<dbReference type="Pfam" id="PF00053">
    <property type="entry name" value="EGF_laminin"/>
    <property type="match status" value="1"/>
</dbReference>
<dbReference type="SUPFAM" id="SSF117281">
    <property type="entry name" value="Kelch motif"/>
    <property type="match status" value="4"/>
</dbReference>
<feature type="disulfide bond" evidence="14">
    <location>
        <begin position="177"/>
        <end position="187"/>
    </location>
</feature>
<dbReference type="InterPro" id="IPR024731">
    <property type="entry name" value="NELL2-like_EGF"/>
</dbReference>
<dbReference type="Pfam" id="PF12947">
    <property type="entry name" value="EGF_3"/>
    <property type="match status" value="1"/>
</dbReference>
<organism evidence="21 22">
    <name type="scientific">Plakobranchus ocellatus</name>
    <dbReference type="NCBI Taxonomy" id="259542"/>
    <lineage>
        <taxon>Eukaryota</taxon>
        <taxon>Metazoa</taxon>
        <taxon>Spiralia</taxon>
        <taxon>Lophotrochozoa</taxon>
        <taxon>Mollusca</taxon>
        <taxon>Gastropoda</taxon>
        <taxon>Heterobranchia</taxon>
        <taxon>Euthyneura</taxon>
        <taxon>Panpulmonata</taxon>
        <taxon>Sacoglossa</taxon>
        <taxon>Placobranchoidea</taxon>
        <taxon>Plakobranchidae</taxon>
        <taxon>Plakobranchus</taxon>
    </lineage>
</organism>
<feature type="domain" description="CUB" evidence="18">
    <location>
        <begin position="35"/>
        <end position="144"/>
    </location>
</feature>
<dbReference type="SMART" id="SM00181">
    <property type="entry name" value="EGF"/>
    <property type="match status" value="9"/>
</dbReference>
<dbReference type="InterPro" id="IPR018097">
    <property type="entry name" value="EGF_Ca-bd_CS"/>
</dbReference>
<gene>
    <name evidence="21" type="ORF">PoB_002663000</name>
</gene>
<dbReference type="SUPFAM" id="SSF57196">
    <property type="entry name" value="EGF/Laminin"/>
    <property type="match status" value="3"/>
</dbReference>
<evidence type="ECO:0000256" key="14">
    <source>
        <dbReference type="PROSITE-ProRule" id="PRU00076"/>
    </source>
</evidence>
<dbReference type="PANTHER" id="PTHR46093">
    <property type="entry name" value="ACYL-COA-BINDING DOMAIN-CONTAINING PROTEIN 5"/>
    <property type="match status" value="1"/>
</dbReference>
<feature type="disulfide bond" evidence="15">
    <location>
        <begin position="1208"/>
        <end position="1217"/>
    </location>
</feature>
<evidence type="ECO:0000256" key="12">
    <source>
        <dbReference type="ARBA" id="ARBA00023292"/>
    </source>
</evidence>
<dbReference type="InterPro" id="IPR000859">
    <property type="entry name" value="CUB_dom"/>
</dbReference>
<dbReference type="PROSITE" id="PS01248">
    <property type="entry name" value="EGF_LAM_1"/>
    <property type="match status" value="2"/>
</dbReference>
<evidence type="ECO:0000256" key="7">
    <source>
        <dbReference type="ARBA" id="ARBA00022837"/>
    </source>
</evidence>
<dbReference type="Pfam" id="PF00431">
    <property type="entry name" value="CUB"/>
    <property type="match status" value="1"/>
</dbReference>
<dbReference type="PROSITE" id="PS00010">
    <property type="entry name" value="ASX_HYDROXYL"/>
    <property type="match status" value="1"/>
</dbReference>
<dbReference type="InterPro" id="IPR015915">
    <property type="entry name" value="Kelch-typ_b-propeller"/>
</dbReference>
<dbReference type="InterPro" id="IPR049883">
    <property type="entry name" value="NOTCH1_EGF-like"/>
</dbReference>
<name>A0AAV3ZY42_9GAST</name>
<keyword evidence="2" id="KW-0880">Kelch repeat</keyword>
<keyword evidence="8" id="KW-1133">Transmembrane helix</keyword>
<comment type="caution">
    <text evidence="21">The sequence shown here is derived from an EMBL/GenBank/DDBJ whole genome shotgun (WGS) entry which is preliminary data.</text>
</comment>
<evidence type="ECO:0000256" key="1">
    <source>
        <dbReference type="ARBA" id="ARBA00004479"/>
    </source>
</evidence>
<dbReference type="Proteomes" id="UP000735302">
    <property type="component" value="Unassembled WGS sequence"/>
</dbReference>